<dbReference type="AlphaFoldDB" id="A0A6I4UI34"/>
<dbReference type="CDD" id="cd02203">
    <property type="entry name" value="PurL_repeat1"/>
    <property type="match status" value="1"/>
</dbReference>
<dbReference type="Proteomes" id="UP000430021">
    <property type="component" value="Unassembled WGS sequence"/>
</dbReference>
<dbReference type="NCBIfam" id="NF002290">
    <property type="entry name" value="PRK01213.1"/>
    <property type="match status" value="1"/>
</dbReference>
<feature type="domain" description="Phosphoribosylformylglycinamidine synthase linker" evidence="11">
    <location>
        <begin position="13"/>
        <end position="52"/>
    </location>
</feature>
<evidence type="ECO:0000313" key="13">
    <source>
        <dbReference type="EMBL" id="MXP38771.1"/>
    </source>
</evidence>
<dbReference type="InterPro" id="IPR010074">
    <property type="entry name" value="PRibForGlyAmidine_synth_PurL"/>
</dbReference>
<dbReference type="CDD" id="cd02204">
    <property type="entry name" value="PurL_repeat2"/>
    <property type="match status" value="1"/>
</dbReference>
<feature type="binding site" evidence="8">
    <location>
        <position position="90"/>
    </location>
    <ligand>
        <name>ATP</name>
        <dbReference type="ChEBI" id="CHEBI:30616"/>
    </ligand>
</feature>
<feature type="binding site" evidence="8">
    <location>
        <position position="51"/>
    </location>
    <ligand>
        <name>ATP</name>
        <dbReference type="ChEBI" id="CHEBI:30616"/>
    </ligand>
</feature>
<dbReference type="InterPro" id="IPR041609">
    <property type="entry name" value="PurL_linker"/>
</dbReference>
<reference evidence="13 14" key="1">
    <citation type="submission" date="2019-12" db="EMBL/GenBank/DDBJ databases">
        <title>Genomic-based taxomic classification of the family Erythrobacteraceae.</title>
        <authorList>
            <person name="Xu L."/>
        </authorList>
    </citation>
    <scope>NUCLEOTIDE SEQUENCE [LARGE SCALE GENOMIC DNA]</scope>
    <source>
        <strain evidence="13 14">JCM 10282</strain>
    </source>
</reference>
<accession>A0A6I4UI34</accession>
<comment type="subunit">
    <text evidence="8">Monomer. Part of the FGAM synthase complex composed of 1 PurL, 1 PurQ and 2 PurS subunits.</text>
</comment>
<dbReference type="HAMAP" id="MF_00420">
    <property type="entry name" value="PurL_2"/>
    <property type="match status" value="1"/>
</dbReference>
<evidence type="ECO:0000256" key="7">
    <source>
        <dbReference type="ARBA" id="ARBA00022842"/>
    </source>
</evidence>
<evidence type="ECO:0000313" key="14">
    <source>
        <dbReference type="Proteomes" id="UP000430021"/>
    </source>
</evidence>
<feature type="binding site" evidence="8">
    <location>
        <position position="115"/>
    </location>
    <ligand>
        <name>substrate</name>
    </ligand>
</feature>
<feature type="binding site" evidence="8">
    <location>
        <begin position="311"/>
        <end position="313"/>
    </location>
    <ligand>
        <name>substrate</name>
    </ligand>
</feature>
<evidence type="ECO:0000256" key="5">
    <source>
        <dbReference type="ARBA" id="ARBA00022755"/>
    </source>
</evidence>
<dbReference type="Gene3D" id="3.90.650.10">
    <property type="entry name" value="PurM-like C-terminal domain"/>
    <property type="match status" value="2"/>
</dbReference>
<keyword evidence="2 8" id="KW-0436">Ligase</keyword>
<name>A0A6I4UI34_9SPHN</name>
<dbReference type="Pfam" id="PF00586">
    <property type="entry name" value="AIRS"/>
    <property type="match status" value="2"/>
</dbReference>
<comment type="subcellular location">
    <subcellularLocation>
        <location evidence="8">Cytoplasm</location>
    </subcellularLocation>
</comment>
<feature type="domain" description="PurM-like N-terminal" evidence="9">
    <location>
        <begin position="438"/>
        <end position="561"/>
    </location>
</feature>
<sequence length="749" mass="79770">MSQSTTITPEIVEQHGLSPEEYERVLHALGREPNLVELGIFSVMWSEHCSYKSSRLHLKKLPTEAPWVICGPGENAGVIDIGNGQAAIFKMESHNHPSYIEPYQGAATGVGGILRDVFTMGARPMANANALRFGRPEHPKMKHLVQGVVAGIGGYGNCVGVPTVAGETNFHPAYDGNILVNAMTVGVADQDKIFYSAATGLGNPIVYVGSKTGRDGIHGATMASADFGEDADAKRPTVQVGDPFTEKLLIEACLELMATDAIVAIQDMGAAGLTSSSVEMASKGGAGIRLDMNKVPCRETGMTPYEMMLSESQERMLMVLKPGKEPMAEAIFKKWELDFAVIGEVTDTGHMVLEFNGEVVCDIPLDPLADDAPLYDRPYLSKEEYAVWAGVKPLGEVPASDDIAADLLTMMGSPDLASRRWIAEQYDSQVGADTLQTGGDAGVVRVHGTGKALAITTDCTPRYVFADPYEGGKQAIAEAYRNLCAVGARPLAVTNCLNFANPQRPEIMAQIVHALEGMGDACRMLDFPIVSGNVSLYNESKATGGGSAILPTPAIGGVGIITDLSKMMTMHFKQAGDAIYLVGPEFWAKPDPTRSHLGQSLWLRVVKGVEAGRTPPTDLVVERTAGEIIHELIADGLVNAVHDLSDGGLAVALAEMALAGGIGAEADLAGNPDYSPAQWWFGEDQGRYLVTVPDVAALNAALAKGTRDADTAQIGFQRIGTVGGDQVLGIPLIELRAANQRFFDEWMES</sequence>
<keyword evidence="4 8" id="KW-0547">Nucleotide-binding</keyword>
<proteinExistence type="inferred from homology"/>
<comment type="function">
    <text evidence="8">Part of the phosphoribosylformylglycinamidine synthase complex involved in the purines biosynthetic pathway. Catalyzes the ATP-dependent conversion of formylglycinamide ribonucleotide (FGAR) and glutamine to yield formylglycinamidine ribonucleotide (FGAM) and glutamate. The FGAM synthase complex is composed of three subunits. PurQ produces an ammonia molecule by converting glutamine to glutamate. PurL transfers the ammonia molecule to FGAR to form FGAM in an ATP-dependent manner. PurS interacts with PurQ and PurL and is thought to assist in the transfer of the ammonia molecule from PurQ to PurL.</text>
</comment>
<protein>
    <recommendedName>
        <fullName evidence="8">Phosphoribosylformylglycinamidine synthase subunit PurL</fullName>
        <shortName evidence="8">FGAM synthase</shortName>
        <ecNumber evidence="8">6.3.5.3</ecNumber>
    </recommendedName>
    <alternativeName>
        <fullName evidence="8">Formylglycinamide ribonucleotide amidotransferase subunit II</fullName>
        <shortName evidence="8">FGAR amidotransferase II</shortName>
        <shortName evidence="8">FGAR-AT II</shortName>
    </alternativeName>
    <alternativeName>
        <fullName evidence="8">Glutamine amidotransferase PurL</fullName>
    </alternativeName>
    <alternativeName>
        <fullName evidence="8">Phosphoribosylformylglycinamidine synthase subunit II</fullName>
    </alternativeName>
</protein>
<keyword evidence="1 8" id="KW-0963">Cytoplasm</keyword>
<comment type="caution">
    <text evidence="13">The sequence shown here is derived from an EMBL/GenBank/DDBJ whole genome shotgun (WGS) entry which is preliminary data.</text>
</comment>
<dbReference type="FunFam" id="3.30.1330.10:FF:000004">
    <property type="entry name" value="Phosphoribosylformylglycinamidine synthase subunit PurL"/>
    <property type="match status" value="1"/>
</dbReference>
<feature type="binding site" evidence="8">
    <location>
        <position position="116"/>
    </location>
    <ligand>
        <name>Mg(2+)</name>
        <dbReference type="ChEBI" id="CHEBI:18420"/>
        <label>2</label>
    </ligand>
</feature>
<evidence type="ECO:0000256" key="4">
    <source>
        <dbReference type="ARBA" id="ARBA00022741"/>
    </source>
</evidence>
<feature type="domain" description="PurM-like C-terminal" evidence="10">
    <location>
        <begin position="574"/>
        <end position="726"/>
    </location>
</feature>
<dbReference type="NCBIfam" id="TIGR01736">
    <property type="entry name" value="FGAM_synth_II"/>
    <property type="match status" value="1"/>
</dbReference>
<feature type="active site" evidence="8">
    <location>
        <position position="48"/>
    </location>
</feature>
<evidence type="ECO:0000256" key="2">
    <source>
        <dbReference type="ARBA" id="ARBA00022598"/>
    </source>
</evidence>
<evidence type="ECO:0000256" key="1">
    <source>
        <dbReference type="ARBA" id="ARBA00022490"/>
    </source>
</evidence>
<dbReference type="Proteomes" id="UP000548685">
    <property type="component" value="Unassembled WGS sequence"/>
</dbReference>
<keyword evidence="7 8" id="KW-0460">Magnesium</keyword>
<feature type="binding site" evidence="8">
    <location>
        <position position="532"/>
    </location>
    <ligand>
        <name>ATP</name>
        <dbReference type="ChEBI" id="CHEBI:30616"/>
    </ligand>
</feature>
<dbReference type="SUPFAM" id="SSF55326">
    <property type="entry name" value="PurM N-terminal domain-like"/>
    <property type="match status" value="2"/>
</dbReference>
<keyword evidence="3 8" id="KW-0479">Metal-binding</keyword>
<dbReference type="PANTHER" id="PTHR43555:SF1">
    <property type="entry name" value="PHOSPHORIBOSYLFORMYLGLYCINAMIDINE SYNTHASE SUBUNIT PURL"/>
    <property type="match status" value="1"/>
</dbReference>
<reference evidence="12 15" key="2">
    <citation type="submission" date="2020-08" db="EMBL/GenBank/DDBJ databases">
        <title>Genomic Encyclopedia of Type Strains, Phase IV (KMG-IV): sequencing the most valuable type-strain genomes for metagenomic binning, comparative biology and taxonomic classification.</title>
        <authorList>
            <person name="Goeker M."/>
        </authorList>
    </citation>
    <scope>NUCLEOTIDE SEQUENCE [LARGE SCALE GENOMIC DNA]</scope>
    <source>
        <strain evidence="12 15">DSM 8510</strain>
    </source>
</reference>
<evidence type="ECO:0000313" key="12">
    <source>
        <dbReference type="EMBL" id="MBB3776145.1"/>
    </source>
</evidence>
<dbReference type="EMBL" id="JACICE010000002">
    <property type="protein sequence ID" value="MBB3776145.1"/>
    <property type="molecule type" value="Genomic_DNA"/>
</dbReference>
<feature type="binding site" evidence="8">
    <location>
        <begin position="93"/>
        <end position="96"/>
    </location>
    <ligand>
        <name>substrate</name>
    </ligand>
</feature>
<dbReference type="UniPathway" id="UPA00074">
    <property type="reaction ID" value="UER00128"/>
</dbReference>
<feature type="active site" description="Proton acceptor" evidence="8">
    <location>
        <position position="94"/>
    </location>
</feature>
<dbReference type="GO" id="GO:0005737">
    <property type="term" value="C:cytoplasm"/>
    <property type="evidence" value="ECO:0007669"/>
    <property type="project" value="UniProtKB-SubCell"/>
</dbReference>
<evidence type="ECO:0000256" key="6">
    <source>
        <dbReference type="ARBA" id="ARBA00022840"/>
    </source>
</evidence>
<dbReference type="InterPro" id="IPR036921">
    <property type="entry name" value="PurM-like_N_sf"/>
</dbReference>
<feature type="domain" description="PurM-like C-terminal" evidence="10">
    <location>
        <begin position="202"/>
        <end position="354"/>
    </location>
</feature>
<comment type="pathway">
    <text evidence="8">Purine metabolism; IMP biosynthesis via de novo pathway; 5-amino-1-(5-phospho-D-ribosyl)imidazole from N(2)-formyl-N(1)-(5-phospho-D-ribosyl)glycinamide: step 1/2.</text>
</comment>
<keyword evidence="5 8" id="KW-0658">Purine biosynthesis</keyword>
<dbReference type="PANTHER" id="PTHR43555">
    <property type="entry name" value="PHOSPHORIBOSYLFORMYLGLYCINAMIDINE SYNTHASE SUBUNIT PURL"/>
    <property type="match status" value="1"/>
</dbReference>
<gene>
    <name evidence="8 13" type="primary">purL</name>
    <name evidence="12" type="ORF">FHS52_002114</name>
    <name evidence="13" type="ORF">GRI59_09145</name>
</gene>
<keyword evidence="15" id="KW-1185">Reference proteome</keyword>
<dbReference type="GO" id="GO:0005524">
    <property type="term" value="F:ATP binding"/>
    <property type="evidence" value="ECO:0007669"/>
    <property type="project" value="UniProtKB-UniRule"/>
</dbReference>
<dbReference type="InterPro" id="IPR010918">
    <property type="entry name" value="PurM-like_C_dom"/>
</dbReference>
<evidence type="ECO:0000259" key="9">
    <source>
        <dbReference type="Pfam" id="PF00586"/>
    </source>
</evidence>
<dbReference type="Gene3D" id="3.30.1330.10">
    <property type="entry name" value="PurM-like, N-terminal domain"/>
    <property type="match status" value="2"/>
</dbReference>
<dbReference type="InterPro" id="IPR036676">
    <property type="entry name" value="PurM-like_C_sf"/>
</dbReference>
<feature type="domain" description="PurM-like N-terminal" evidence="9">
    <location>
        <begin position="73"/>
        <end position="188"/>
    </location>
</feature>
<dbReference type="GO" id="GO:0000287">
    <property type="term" value="F:magnesium ion binding"/>
    <property type="evidence" value="ECO:0007669"/>
    <property type="project" value="UniProtKB-UniRule"/>
</dbReference>
<dbReference type="EMBL" id="WTYB01000002">
    <property type="protein sequence ID" value="MXP38771.1"/>
    <property type="molecule type" value="Genomic_DNA"/>
</dbReference>
<feature type="binding site" evidence="8">
    <location>
        <position position="92"/>
    </location>
    <ligand>
        <name>Mg(2+)</name>
        <dbReference type="ChEBI" id="CHEBI:18420"/>
        <label>1</label>
    </ligand>
</feature>
<dbReference type="GO" id="GO:0004642">
    <property type="term" value="F:phosphoribosylformylglycinamidine synthase activity"/>
    <property type="evidence" value="ECO:0007669"/>
    <property type="project" value="UniProtKB-UniRule"/>
</dbReference>
<dbReference type="OrthoDB" id="9804441at2"/>
<keyword evidence="6 8" id="KW-0067">ATP-binding</keyword>
<dbReference type="Pfam" id="PF02769">
    <property type="entry name" value="AIRS_C"/>
    <property type="match status" value="2"/>
</dbReference>
<dbReference type="RefSeq" id="WP_160760882.1">
    <property type="nucleotide sequence ID" value="NZ_BAAADZ010000010.1"/>
</dbReference>
<dbReference type="PIRSF" id="PIRSF001587">
    <property type="entry name" value="FGAM_synthase_II"/>
    <property type="match status" value="1"/>
</dbReference>
<dbReference type="EC" id="6.3.5.3" evidence="8"/>
<evidence type="ECO:0000313" key="15">
    <source>
        <dbReference type="Proteomes" id="UP000548685"/>
    </source>
</evidence>
<comment type="catalytic activity">
    <reaction evidence="8">
        <text>N(2)-formyl-N(1)-(5-phospho-beta-D-ribosyl)glycinamide + L-glutamine + ATP + H2O = 2-formamido-N(1)-(5-O-phospho-beta-D-ribosyl)acetamidine + L-glutamate + ADP + phosphate + H(+)</text>
        <dbReference type="Rhea" id="RHEA:17129"/>
        <dbReference type="ChEBI" id="CHEBI:15377"/>
        <dbReference type="ChEBI" id="CHEBI:15378"/>
        <dbReference type="ChEBI" id="CHEBI:29985"/>
        <dbReference type="ChEBI" id="CHEBI:30616"/>
        <dbReference type="ChEBI" id="CHEBI:43474"/>
        <dbReference type="ChEBI" id="CHEBI:58359"/>
        <dbReference type="ChEBI" id="CHEBI:147286"/>
        <dbReference type="ChEBI" id="CHEBI:147287"/>
        <dbReference type="ChEBI" id="CHEBI:456216"/>
        <dbReference type="EC" id="6.3.5.3"/>
    </reaction>
</comment>
<comment type="similarity">
    <text evidence="8">Belongs to the FGAMS family.</text>
</comment>
<evidence type="ECO:0000256" key="8">
    <source>
        <dbReference type="HAMAP-Rule" id="MF_00420"/>
    </source>
</evidence>
<dbReference type="SUPFAM" id="SSF56042">
    <property type="entry name" value="PurM C-terminal domain-like"/>
    <property type="match status" value="2"/>
</dbReference>
<dbReference type="InterPro" id="IPR016188">
    <property type="entry name" value="PurM-like_N"/>
</dbReference>
<feature type="binding site" evidence="8">
    <location>
        <position position="267"/>
    </location>
    <ligand>
        <name>Mg(2+)</name>
        <dbReference type="ChEBI" id="CHEBI:18420"/>
        <label>2</label>
    </ligand>
</feature>
<evidence type="ECO:0000256" key="3">
    <source>
        <dbReference type="ARBA" id="ARBA00022723"/>
    </source>
</evidence>
<feature type="binding site" evidence="8">
    <location>
        <position position="535"/>
    </location>
    <ligand>
        <name>substrate</name>
    </ligand>
</feature>
<dbReference type="Pfam" id="PF18072">
    <property type="entry name" value="FGAR-AT_linker"/>
    <property type="match status" value="1"/>
</dbReference>
<feature type="binding site" evidence="8">
    <location>
        <position position="533"/>
    </location>
    <ligand>
        <name>Mg(2+)</name>
        <dbReference type="ChEBI" id="CHEBI:18420"/>
        <label>1</label>
    </ligand>
</feature>
<feature type="binding site" evidence="8">
    <location>
        <position position="495"/>
    </location>
    <ligand>
        <name>ATP</name>
        <dbReference type="ChEBI" id="CHEBI:30616"/>
    </ligand>
</feature>
<organism evidence="13 14">
    <name type="scientific">Erythrobacter ramosus</name>
    <dbReference type="NCBI Taxonomy" id="35811"/>
    <lineage>
        <taxon>Bacteria</taxon>
        <taxon>Pseudomonadati</taxon>
        <taxon>Pseudomonadota</taxon>
        <taxon>Alphaproteobacteria</taxon>
        <taxon>Sphingomonadales</taxon>
        <taxon>Erythrobacteraceae</taxon>
        <taxon>Erythrobacter/Porphyrobacter group</taxon>
        <taxon>Erythrobacter</taxon>
    </lineage>
</organism>
<feature type="binding site" evidence="8">
    <location>
        <position position="239"/>
    </location>
    <ligand>
        <name>substrate</name>
    </ligand>
</feature>
<comment type="caution">
    <text evidence="8">Lacks conserved residue(s) required for the propagation of feature annotation.</text>
</comment>
<evidence type="ECO:0000259" key="11">
    <source>
        <dbReference type="Pfam" id="PF18072"/>
    </source>
</evidence>
<evidence type="ECO:0000259" key="10">
    <source>
        <dbReference type="Pfam" id="PF02769"/>
    </source>
</evidence>
<dbReference type="GO" id="GO:0006189">
    <property type="term" value="P:'de novo' IMP biosynthetic process"/>
    <property type="evidence" value="ECO:0007669"/>
    <property type="project" value="UniProtKB-UniRule"/>
</dbReference>